<feature type="compositionally biased region" description="Polar residues" evidence="2">
    <location>
        <begin position="131"/>
        <end position="146"/>
    </location>
</feature>
<feature type="region of interest" description="Disordered" evidence="2">
    <location>
        <begin position="1"/>
        <end position="23"/>
    </location>
</feature>
<feature type="domain" description="PH" evidence="3">
    <location>
        <begin position="380"/>
        <end position="491"/>
    </location>
</feature>
<feature type="compositionally biased region" description="Basic and acidic residues" evidence="2">
    <location>
        <begin position="158"/>
        <end position="172"/>
    </location>
</feature>
<dbReference type="Gene3D" id="2.30.29.30">
    <property type="entry name" value="Pleckstrin-homology domain (PH domain)/Phosphotyrosine-binding domain (PTB)"/>
    <property type="match status" value="1"/>
</dbReference>
<evidence type="ECO:0000259" key="3">
    <source>
        <dbReference type="PROSITE" id="PS50003"/>
    </source>
</evidence>
<feature type="region of interest" description="Disordered" evidence="2">
    <location>
        <begin position="853"/>
        <end position="880"/>
    </location>
</feature>
<protein>
    <recommendedName>
        <fullName evidence="6">PH domain-containing protein</fullName>
    </recommendedName>
</protein>
<dbReference type="VEuPathDB" id="CryptoDB:Cvel_8692"/>
<evidence type="ECO:0000256" key="1">
    <source>
        <dbReference type="SAM" id="Coils"/>
    </source>
</evidence>
<dbReference type="PROSITE" id="PS50003">
    <property type="entry name" value="PH_DOMAIN"/>
    <property type="match status" value="1"/>
</dbReference>
<dbReference type="InterPro" id="IPR011993">
    <property type="entry name" value="PH-like_dom_sf"/>
</dbReference>
<organism evidence="5">
    <name type="scientific">Chromera velia CCMP2878</name>
    <dbReference type="NCBI Taxonomy" id="1169474"/>
    <lineage>
        <taxon>Eukaryota</taxon>
        <taxon>Sar</taxon>
        <taxon>Alveolata</taxon>
        <taxon>Colpodellida</taxon>
        <taxon>Chromeraceae</taxon>
        <taxon>Chromera</taxon>
    </lineage>
</organism>
<proteinExistence type="predicted"/>
<evidence type="ECO:0000259" key="4">
    <source>
        <dbReference type="PROSITE" id="PS50200"/>
    </source>
</evidence>
<feature type="compositionally biased region" description="Low complexity" evidence="2">
    <location>
        <begin position="265"/>
        <end position="287"/>
    </location>
</feature>
<dbReference type="PANTHER" id="PTHR45725:SF18">
    <property type="entry name" value="ORC1-LIKE AAA ATPASE DOMAIN-CONTAINING PROTEIN"/>
    <property type="match status" value="1"/>
</dbReference>
<feature type="compositionally biased region" description="Low complexity" evidence="2">
    <location>
        <begin position="348"/>
        <end position="358"/>
    </location>
</feature>
<feature type="coiled-coil region" evidence="1">
    <location>
        <begin position="492"/>
        <end position="519"/>
    </location>
</feature>
<feature type="compositionally biased region" description="Pro residues" evidence="2">
    <location>
        <begin position="861"/>
        <end position="880"/>
    </location>
</feature>
<dbReference type="SMART" id="SM00233">
    <property type="entry name" value="PH"/>
    <property type="match status" value="1"/>
</dbReference>
<keyword evidence="1" id="KW-0175">Coiled coil</keyword>
<dbReference type="InterPro" id="IPR051425">
    <property type="entry name" value="Formin_Homology"/>
</dbReference>
<feature type="region of interest" description="Disordered" evidence="2">
    <location>
        <begin position="120"/>
        <end position="372"/>
    </location>
</feature>
<evidence type="ECO:0000256" key="2">
    <source>
        <dbReference type="SAM" id="MobiDB-lite"/>
    </source>
</evidence>
<dbReference type="GO" id="GO:0007165">
    <property type="term" value="P:signal transduction"/>
    <property type="evidence" value="ECO:0007669"/>
    <property type="project" value="InterPro"/>
</dbReference>
<dbReference type="InterPro" id="IPR000159">
    <property type="entry name" value="RA_dom"/>
</dbReference>
<evidence type="ECO:0008006" key="6">
    <source>
        <dbReference type="Google" id="ProtNLM"/>
    </source>
</evidence>
<evidence type="ECO:0000313" key="5">
    <source>
        <dbReference type="EMBL" id="CEM48159.1"/>
    </source>
</evidence>
<accession>A0A0G4HUP9</accession>
<gene>
    <name evidence="5" type="ORF">Cvel_8692</name>
</gene>
<dbReference type="EMBL" id="CDMZ01003951">
    <property type="protein sequence ID" value="CEM48159.1"/>
    <property type="molecule type" value="Genomic_DNA"/>
</dbReference>
<dbReference type="SUPFAM" id="SSF50729">
    <property type="entry name" value="PH domain-like"/>
    <property type="match status" value="1"/>
</dbReference>
<name>A0A0G4HUP9_9ALVE</name>
<feature type="compositionally biased region" description="Low complexity" evidence="2">
    <location>
        <begin position="197"/>
        <end position="216"/>
    </location>
</feature>
<dbReference type="AlphaFoldDB" id="A0A0G4HUP9"/>
<feature type="compositionally biased region" description="Polar residues" evidence="2">
    <location>
        <begin position="722"/>
        <end position="737"/>
    </location>
</feature>
<dbReference type="InterPro" id="IPR001849">
    <property type="entry name" value="PH_domain"/>
</dbReference>
<feature type="domain" description="Ras-associating" evidence="4">
    <location>
        <begin position="24"/>
        <end position="125"/>
    </location>
</feature>
<feature type="compositionally biased region" description="Low complexity" evidence="2">
    <location>
        <begin position="633"/>
        <end position="680"/>
    </location>
</feature>
<dbReference type="PANTHER" id="PTHR45725">
    <property type="entry name" value="FORMIN HOMOLOGY 2 FAMILY MEMBER"/>
    <property type="match status" value="1"/>
</dbReference>
<reference evidence="5" key="1">
    <citation type="submission" date="2014-11" db="EMBL/GenBank/DDBJ databases">
        <authorList>
            <person name="Otto D Thomas"/>
            <person name="Naeem Raeece"/>
        </authorList>
    </citation>
    <scope>NUCLEOTIDE SEQUENCE</scope>
</reference>
<feature type="compositionally biased region" description="Low complexity" evidence="2">
    <location>
        <begin position="784"/>
        <end position="799"/>
    </location>
</feature>
<dbReference type="PROSITE" id="PS50200">
    <property type="entry name" value="RA"/>
    <property type="match status" value="1"/>
</dbReference>
<feature type="region of interest" description="Disordered" evidence="2">
    <location>
        <begin position="608"/>
        <end position="801"/>
    </location>
</feature>
<feature type="compositionally biased region" description="Basic and acidic residues" evidence="2">
    <location>
        <begin position="326"/>
        <end position="335"/>
    </location>
</feature>
<sequence length="880" mass="91807">MMASRTPSQKGTTGSSKGGGGGSSDVSIRVYAYPEHTFYTVLVNEQTRVSDVLLALLQKKLKLTPDKPLEEQSLTSPELKHFGLFAIFAEGRQLFENELSPHAKPLDELRKARTEFRFLLRDRREPIPTRDLSTNGGDRSRQQPPTGSGEGRAAQSTRKTEQQQQDGKDRSARKPTPPQPPDSEQRENSKGRNVNASASASSSRPPVSVSISRSSSMDAQQLQTVAAAPGGAAISPDQQSSLTTPMEKGSGLLPRGVSSPSGLMAPFSSSSATAALSIPAASPSSSSTQGGLGQATVSASPAPPGSAETEAPPDPGRSWSPPGGVKGERERDRSRLGGGWRASRRSESVSAASVTSDSGGRAGGVGTDDHASSDLSWMAKGLRFGVLEKLSKDRVTWKTVHGSLQSEALWYCTLTPSGSSMSGLFGKSAGVSAGAPTTFSYVSLGECSKVLESREMKRVFVLHSRSRTYTFRARSTTDRDGWLLAIAKQQALIREGQLIMDAEEEVRNAESKQTRKQLKMLLELGTFEGVMKYPDARLLLMDFLHELKIETEDGERELPTAPSVLPLSPPCASDALDPSADSSCASVPTPITLEEVISLVESGRAADANLDGAGDTGVSSCGDSVTTTPPPAAAAGAVTEPQTASASVSIPPPSSSSAPLDASKAPEAEAQSASSSSAAADGGIALVPSASTDPQKSREALALTPMPGDGNENPNPVKPEYANTQTQEDPLASQSFASLPAVGPSPRESFISMGGDEDAGGPGSSVDPGAGPPRQSDPTSVPGPQSSETAPPPSAADSAVPCVDAAKAADIRKRERRKMARAWLVGSLFPLFLASRANQKRLARIPALALTSPLGWGAQTAPPPQSVSNPPRPAPPLGFL</sequence>